<comment type="caution">
    <text evidence="1">The sequence shown here is derived from an EMBL/GenBank/DDBJ whole genome shotgun (WGS) entry which is preliminary data.</text>
</comment>
<dbReference type="EMBL" id="VIRM01000012">
    <property type="protein sequence ID" value="TQS21218.1"/>
    <property type="molecule type" value="Genomic_DNA"/>
</dbReference>
<protein>
    <recommendedName>
        <fullName evidence="3">ATP-binding protein</fullName>
    </recommendedName>
</protein>
<accession>A0A544YWT3</accession>
<dbReference type="RefSeq" id="WP_142618934.1">
    <property type="nucleotide sequence ID" value="NZ_VIRM01000012.1"/>
</dbReference>
<dbReference type="Proteomes" id="UP000316541">
    <property type="component" value="Unassembled WGS sequence"/>
</dbReference>
<sequence length="101" mass="11008">MIGLFQDPESNPLGGQLIFSSHDATLLGGTSDDRALGRDQIWFTEKLADGSTRLYPLSDLGPRKEEAIGRRYLSGRYGATPIVSHQEFAEAVLSSMPGRRG</sequence>
<evidence type="ECO:0000313" key="1">
    <source>
        <dbReference type="EMBL" id="TQS21218.1"/>
    </source>
</evidence>
<proteinExistence type="predicted"/>
<dbReference type="AlphaFoldDB" id="A0A544YWT3"/>
<gene>
    <name evidence="1" type="ORF">FLX08_12105</name>
</gene>
<organism evidence="1 2">
    <name type="scientific">Microbispora hainanensis</name>
    <dbReference type="NCBI Taxonomy" id="568844"/>
    <lineage>
        <taxon>Bacteria</taxon>
        <taxon>Bacillati</taxon>
        <taxon>Actinomycetota</taxon>
        <taxon>Actinomycetes</taxon>
        <taxon>Streptosporangiales</taxon>
        <taxon>Streptosporangiaceae</taxon>
        <taxon>Microbispora</taxon>
    </lineage>
</organism>
<evidence type="ECO:0008006" key="3">
    <source>
        <dbReference type="Google" id="ProtNLM"/>
    </source>
</evidence>
<reference evidence="1 2" key="1">
    <citation type="submission" date="2019-07" db="EMBL/GenBank/DDBJ databases">
        <title>Microbispora hainanensis DSM 45428.</title>
        <authorList>
            <person name="Thawai C."/>
        </authorList>
    </citation>
    <scope>NUCLEOTIDE SEQUENCE [LARGE SCALE GENOMIC DNA]</scope>
    <source>
        <strain evidence="1 2">DSM 45428</strain>
    </source>
</reference>
<name>A0A544YWT3_9ACTN</name>
<evidence type="ECO:0000313" key="2">
    <source>
        <dbReference type="Proteomes" id="UP000316541"/>
    </source>
</evidence>